<feature type="transmembrane region" description="Helical" evidence="6">
    <location>
        <begin position="386"/>
        <end position="406"/>
    </location>
</feature>
<feature type="transmembrane region" description="Helical" evidence="6">
    <location>
        <begin position="297"/>
        <end position="318"/>
    </location>
</feature>
<evidence type="ECO:0000256" key="1">
    <source>
        <dbReference type="ARBA" id="ARBA00004141"/>
    </source>
</evidence>
<feature type="domain" description="Major facilitator superfamily (MFS) profile" evidence="7">
    <location>
        <begin position="55"/>
        <end position="476"/>
    </location>
</feature>
<feature type="transmembrane region" description="Helical" evidence="6">
    <location>
        <begin position="182"/>
        <end position="204"/>
    </location>
</feature>
<organism evidence="8 9">
    <name type="scientific">Dioszegia hungarica</name>
    <dbReference type="NCBI Taxonomy" id="4972"/>
    <lineage>
        <taxon>Eukaryota</taxon>
        <taxon>Fungi</taxon>
        <taxon>Dikarya</taxon>
        <taxon>Basidiomycota</taxon>
        <taxon>Agaricomycotina</taxon>
        <taxon>Tremellomycetes</taxon>
        <taxon>Tremellales</taxon>
        <taxon>Bulleribasidiaceae</taxon>
        <taxon>Dioszegia</taxon>
    </lineage>
</organism>
<keyword evidence="9" id="KW-1185">Reference proteome</keyword>
<dbReference type="Gene3D" id="1.20.1250.20">
    <property type="entry name" value="MFS general substrate transporter like domains"/>
    <property type="match status" value="2"/>
</dbReference>
<feature type="transmembrane region" description="Helical" evidence="6">
    <location>
        <begin position="449"/>
        <end position="472"/>
    </location>
</feature>
<protein>
    <submittedName>
        <fullName evidence="8">Major facilitator superfamily domain-containing protein</fullName>
    </submittedName>
</protein>
<proteinExistence type="predicted"/>
<comment type="subcellular location">
    <subcellularLocation>
        <location evidence="1">Membrane</location>
        <topology evidence="1">Multi-pass membrane protein</topology>
    </subcellularLocation>
</comment>
<feature type="transmembrane region" description="Helical" evidence="6">
    <location>
        <begin position="418"/>
        <end position="437"/>
    </location>
</feature>
<keyword evidence="2" id="KW-0813">Transport</keyword>
<accession>A0AA38H2I6</accession>
<name>A0AA38H2I6_9TREE</name>
<dbReference type="InterPro" id="IPR020846">
    <property type="entry name" value="MFS_dom"/>
</dbReference>
<evidence type="ECO:0000256" key="4">
    <source>
        <dbReference type="ARBA" id="ARBA00022989"/>
    </source>
</evidence>
<feature type="transmembrane region" description="Helical" evidence="6">
    <location>
        <begin position="89"/>
        <end position="109"/>
    </location>
</feature>
<feature type="transmembrane region" description="Helical" evidence="6">
    <location>
        <begin position="147"/>
        <end position="170"/>
    </location>
</feature>
<comment type="caution">
    <text evidence="8">The sequence shown here is derived from an EMBL/GenBank/DDBJ whole genome shotgun (WGS) entry which is preliminary data.</text>
</comment>
<reference evidence="8" key="1">
    <citation type="journal article" date="2022" name="G3 (Bethesda)">
        <title>High quality genome of the basidiomycete yeast Dioszegia hungarica PDD-24b-2 isolated from cloud water.</title>
        <authorList>
            <person name="Jarrige D."/>
            <person name="Haridas S."/>
            <person name="Bleykasten-Grosshans C."/>
            <person name="Joly M."/>
            <person name="Nadalig T."/>
            <person name="Sancelme M."/>
            <person name="Vuilleumier S."/>
            <person name="Grigoriev I.V."/>
            <person name="Amato P."/>
            <person name="Bringel F."/>
        </authorList>
    </citation>
    <scope>NUCLEOTIDE SEQUENCE</scope>
    <source>
        <strain evidence="8">PDD-24b-2</strain>
    </source>
</reference>
<feature type="transmembrane region" description="Helical" evidence="6">
    <location>
        <begin position="51"/>
        <end position="69"/>
    </location>
</feature>
<feature type="transmembrane region" description="Helical" evidence="6">
    <location>
        <begin position="121"/>
        <end position="141"/>
    </location>
</feature>
<evidence type="ECO:0000259" key="7">
    <source>
        <dbReference type="PROSITE" id="PS50850"/>
    </source>
</evidence>
<feature type="transmembrane region" description="Helical" evidence="6">
    <location>
        <begin position="330"/>
        <end position="350"/>
    </location>
</feature>
<dbReference type="PROSITE" id="PS50850">
    <property type="entry name" value="MFS"/>
    <property type="match status" value="1"/>
</dbReference>
<dbReference type="FunFam" id="1.20.1250.20:FF:000034">
    <property type="entry name" value="MFS general substrate transporter"/>
    <property type="match status" value="1"/>
</dbReference>
<dbReference type="FunFam" id="1.20.1250.20:FF:000013">
    <property type="entry name" value="MFS general substrate transporter"/>
    <property type="match status" value="1"/>
</dbReference>
<dbReference type="SUPFAM" id="SSF103473">
    <property type="entry name" value="MFS general substrate transporter"/>
    <property type="match status" value="1"/>
</dbReference>
<sequence length="500" mass="54623">MSFRKSDEILKIETHHVEAGEEGERRVQWDGSAGFDIETERKLTKSLLRKLDTRMLPMLAVLFLFSFLDRTNIGNAKILGLQTDLRLDATQYSSCLAIFFAFYIASEVPSNLIIKKVSPRIWLGVLTMIWGVIGMAMGFVQDFTGMLVVRAFLGASEGGLLPGIVLYLSMMYRRQEIGFRLGIIYSAASLSGAFGGLLATGLYQIGNVGGQSGWRWILIIEGILTVGVGLAAILILPSDVEKARFFTDDERKLAIARLLADRPMAVDANGDTVILAEPFSWWRVGEAVLSIKTWLSAIAYFAILSALYSFGLFVPSIIQGLGYSAINAQLYSVPPYAVAAFLTVCAAYVSDKYKIRGPIMLAFLPLSIIGYGVIANTSDLKLKYGMLFMMAAGLYPSVPPVLVWLAGNNTNHYTRATAIGLQLAIANCGGFVAAFVYPSTQAPSYQPSHTLIMGLLIGAWVLVAVKCAYLAFLNRQKAAGKHDRHIGCGDNRDPAFKYVI</sequence>
<gene>
    <name evidence="8" type="ORF">MKK02DRAFT_41219</name>
</gene>
<evidence type="ECO:0000256" key="6">
    <source>
        <dbReference type="SAM" id="Phobius"/>
    </source>
</evidence>
<dbReference type="AlphaFoldDB" id="A0AA38H2I6"/>
<evidence type="ECO:0000256" key="5">
    <source>
        <dbReference type="ARBA" id="ARBA00023136"/>
    </source>
</evidence>
<dbReference type="RefSeq" id="XP_052942682.1">
    <property type="nucleotide sequence ID" value="XM_053091482.1"/>
</dbReference>
<dbReference type="EMBL" id="JAKWFO010000014">
    <property type="protein sequence ID" value="KAI9632905.1"/>
    <property type="molecule type" value="Genomic_DNA"/>
</dbReference>
<dbReference type="Proteomes" id="UP001164286">
    <property type="component" value="Unassembled WGS sequence"/>
</dbReference>
<dbReference type="InterPro" id="IPR011701">
    <property type="entry name" value="MFS"/>
</dbReference>
<evidence type="ECO:0000313" key="8">
    <source>
        <dbReference type="EMBL" id="KAI9632905.1"/>
    </source>
</evidence>
<keyword evidence="4 6" id="KW-1133">Transmembrane helix</keyword>
<keyword evidence="5 6" id="KW-0472">Membrane</keyword>
<dbReference type="InterPro" id="IPR036259">
    <property type="entry name" value="MFS_trans_sf"/>
</dbReference>
<feature type="transmembrane region" description="Helical" evidence="6">
    <location>
        <begin position="357"/>
        <end position="374"/>
    </location>
</feature>
<feature type="transmembrane region" description="Helical" evidence="6">
    <location>
        <begin position="216"/>
        <end position="236"/>
    </location>
</feature>
<keyword evidence="3 6" id="KW-0812">Transmembrane</keyword>
<evidence type="ECO:0000313" key="9">
    <source>
        <dbReference type="Proteomes" id="UP001164286"/>
    </source>
</evidence>
<dbReference type="PANTHER" id="PTHR43791">
    <property type="entry name" value="PERMEASE-RELATED"/>
    <property type="match status" value="1"/>
</dbReference>
<dbReference type="GeneID" id="77730687"/>
<evidence type="ECO:0000256" key="3">
    <source>
        <dbReference type="ARBA" id="ARBA00022692"/>
    </source>
</evidence>
<dbReference type="Pfam" id="PF07690">
    <property type="entry name" value="MFS_1"/>
    <property type="match status" value="1"/>
</dbReference>
<dbReference type="GO" id="GO:0022857">
    <property type="term" value="F:transmembrane transporter activity"/>
    <property type="evidence" value="ECO:0007669"/>
    <property type="project" value="InterPro"/>
</dbReference>
<evidence type="ECO:0000256" key="2">
    <source>
        <dbReference type="ARBA" id="ARBA00022448"/>
    </source>
</evidence>
<dbReference type="PANTHER" id="PTHR43791:SF67">
    <property type="entry name" value="TRANSPORTER, PUTATIVE (AFU_ORTHOLOGUE AFUA_3G04010)-RELATED"/>
    <property type="match status" value="1"/>
</dbReference>
<dbReference type="GO" id="GO:0016020">
    <property type="term" value="C:membrane"/>
    <property type="evidence" value="ECO:0007669"/>
    <property type="project" value="UniProtKB-SubCell"/>
</dbReference>